<protein>
    <submittedName>
        <fullName evidence="2">Uncharacterized protein</fullName>
    </submittedName>
</protein>
<reference evidence="2 3" key="1">
    <citation type="submission" date="2020-07" db="EMBL/GenBank/DDBJ databases">
        <authorList>
            <person name="Feng X."/>
        </authorList>
    </citation>
    <scope>NUCLEOTIDE SEQUENCE [LARGE SCALE GENOMIC DNA]</scope>
    <source>
        <strain evidence="2 3">JCM23202</strain>
    </source>
</reference>
<keyword evidence="1" id="KW-0732">Signal</keyword>
<dbReference type="RefSeq" id="WP_185659572.1">
    <property type="nucleotide sequence ID" value="NZ_CAWPOO010000006.1"/>
</dbReference>
<dbReference type="EMBL" id="JACHVC010000006">
    <property type="protein sequence ID" value="MBC2605705.1"/>
    <property type="molecule type" value="Genomic_DNA"/>
</dbReference>
<organism evidence="2 3">
    <name type="scientific">Pelagicoccus albus</name>
    <dbReference type="NCBI Taxonomy" id="415222"/>
    <lineage>
        <taxon>Bacteria</taxon>
        <taxon>Pseudomonadati</taxon>
        <taxon>Verrucomicrobiota</taxon>
        <taxon>Opitutia</taxon>
        <taxon>Puniceicoccales</taxon>
        <taxon>Pelagicoccaceae</taxon>
        <taxon>Pelagicoccus</taxon>
    </lineage>
</organism>
<feature type="signal peptide" evidence="1">
    <location>
        <begin position="1"/>
        <end position="28"/>
    </location>
</feature>
<dbReference type="Proteomes" id="UP000526501">
    <property type="component" value="Unassembled WGS sequence"/>
</dbReference>
<dbReference type="AlphaFoldDB" id="A0A7X1E7G4"/>
<evidence type="ECO:0000313" key="3">
    <source>
        <dbReference type="Proteomes" id="UP000526501"/>
    </source>
</evidence>
<evidence type="ECO:0000313" key="2">
    <source>
        <dbReference type="EMBL" id="MBC2605705.1"/>
    </source>
</evidence>
<feature type="chain" id="PRO_5031229266" evidence="1">
    <location>
        <begin position="29"/>
        <end position="259"/>
    </location>
</feature>
<proteinExistence type="predicted"/>
<name>A0A7X1E7G4_9BACT</name>
<gene>
    <name evidence="2" type="ORF">H5P27_06580</name>
</gene>
<dbReference type="PROSITE" id="PS51257">
    <property type="entry name" value="PROKAR_LIPOPROTEIN"/>
    <property type="match status" value="1"/>
</dbReference>
<keyword evidence="3" id="KW-1185">Reference proteome</keyword>
<comment type="caution">
    <text evidence="2">The sequence shown here is derived from an EMBL/GenBank/DDBJ whole genome shotgun (WGS) entry which is preliminary data.</text>
</comment>
<evidence type="ECO:0000256" key="1">
    <source>
        <dbReference type="SAM" id="SignalP"/>
    </source>
</evidence>
<accession>A0A7X1E7G4</accession>
<sequence length="259" mass="28454">MPQKTKSANVTSLATSLLLVVISMFIQACNSTYEMQVDAINSQQSQIPDADSYVLVPGDPETDTSTPEYKESEEWVRTALSAKGMYEALDPQDADLVVEVSYGMEAPRQELKEIKTPIYKSVETPGTHVMSRPAPGSISEPKLVYVRGAKMDEVVGYTIETKSVIVVEKYLVLSAKLNSQGEQADGETEEVWNVVVTNSDDSTNLQEYLPVMVAAAVDYIGEDSTTTQTVEINSRDEAVVFVKKGLSQPSYFRDDTISI</sequence>